<sequence length="157" mass="18068">MKFSQRLGLQYASFDASHLDDRIQECFRRGKKGVNCFSAAFFLAGIQVLEREIEGKDLNKTLQYLQLIERFSSNLYEVPESSVIIGVVQPDNNGSKPIYSHLALIDPDDHSYVYHRAGRNQPLVQHSFNRLLDIYDPSRTSSIDFLKNYVPPTRKRS</sequence>
<organism evidence="1 2">
    <name type="scientific">Candidatus Cerribacteria bacterium 'Amazon FNV 2010 28 9'</name>
    <dbReference type="NCBI Taxonomy" id="2081795"/>
    <lineage>
        <taxon>Bacteria</taxon>
        <taxon>Candidatus Cerribacteria</taxon>
    </lineage>
</organism>
<dbReference type="Proteomes" id="UP000246104">
    <property type="component" value="Unassembled WGS sequence"/>
</dbReference>
<dbReference type="EMBL" id="PSRQ01000025">
    <property type="protein sequence ID" value="PWU23679.1"/>
    <property type="molecule type" value="Genomic_DNA"/>
</dbReference>
<accession>A0A317JPB1</accession>
<name>A0A317JPB1_9BACT</name>
<comment type="caution">
    <text evidence="1">The sequence shown here is derived from an EMBL/GenBank/DDBJ whole genome shotgun (WGS) entry which is preliminary data.</text>
</comment>
<protein>
    <submittedName>
        <fullName evidence="1">Uncharacterized protein</fullName>
    </submittedName>
</protein>
<evidence type="ECO:0000313" key="2">
    <source>
        <dbReference type="Proteomes" id="UP000246104"/>
    </source>
</evidence>
<gene>
    <name evidence="1" type="ORF">C5B42_02085</name>
</gene>
<dbReference type="AlphaFoldDB" id="A0A317JPB1"/>
<evidence type="ECO:0000313" key="1">
    <source>
        <dbReference type="EMBL" id="PWU23679.1"/>
    </source>
</evidence>
<proteinExistence type="predicted"/>
<reference evidence="1 2" key="1">
    <citation type="submission" date="2018-02" db="EMBL/GenBank/DDBJ databases">
        <title>Genomic Reconstructions from Amazon Rainforest and Pasture Soil Reveal Novel Insights into the Physiology of Candidate Phyla in Tropical Sites.</title>
        <authorList>
            <person name="Kroeger M.E."/>
            <person name="Delmont T."/>
            <person name="Eren A.M."/>
            <person name="Guo J."/>
            <person name="Meyer K.M."/>
            <person name="Khan K."/>
            <person name="Rodrigues J.L.M."/>
            <person name="Bohannan B.J.M."/>
            <person name="Tringe S."/>
            <person name="Borges C.D."/>
            <person name="Tiedje J."/>
            <person name="Tsai S.M."/>
            <person name="Nusslein K."/>
        </authorList>
    </citation>
    <scope>NUCLEOTIDE SEQUENCE [LARGE SCALE GENOMIC DNA]</scope>
    <source>
        <strain evidence="1">Amazon FNV 2010 28 9</strain>
    </source>
</reference>